<reference evidence="1 2" key="1">
    <citation type="journal article" date="2016" name="Front. Microbiol.">
        <title>Comprehensive Phylogenetic Analysis of Bovine Non-aureus Staphylococci Species Based on Whole-Genome Sequencing.</title>
        <authorList>
            <person name="Naushad S."/>
            <person name="Barkema H.W."/>
            <person name="Luby C."/>
            <person name="Condas L.A."/>
            <person name="Nobrega D.B."/>
            <person name="Carson D.A."/>
            <person name="De Buck J."/>
        </authorList>
    </citation>
    <scope>NUCLEOTIDE SEQUENCE [LARGE SCALE GENOMIC DNA]</scope>
    <source>
        <strain evidence="1 2">SNUC 2204</strain>
    </source>
</reference>
<evidence type="ECO:0000313" key="1">
    <source>
        <dbReference type="EMBL" id="PTI28660.1"/>
    </source>
</evidence>
<dbReference type="STRING" id="1167632.GCA_000286335_01594"/>
<dbReference type="RefSeq" id="WP_016912272.1">
    <property type="nucleotide sequence ID" value="NZ_BMDF01000002.1"/>
</dbReference>
<dbReference type="Proteomes" id="UP000241209">
    <property type="component" value="Unassembled WGS sequence"/>
</dbReference>
<protein>
    <submittedName>
        <fullName evidence="1">Uncharacterized protein</fullName>
    </submittedName>
</protein>
<organism evidence="1 2">
    <name type="scientific">Mammaliicoccus vitulinus</name>
    <dbReference type="NCBI Taxonomy" id="71237"/>
    <lineage>
        <taxon>Bacteria</taxon>
        <taxon>Bacillati</taxon>
        <taxon>Bacillota</taxon>
        <taxon>Bacilli</taxon>
        <taxon>Bacillales</taxon>
        <taxon>Staphylococcaceae</taxon>
        <taxon>Mammaliicoccus</taxon>
    </lineage>
</organism>
<proteinExistence type="predicted"/>
<dbReference type="GeneID" id="64116261"/>
<sequence>MFFDEKILVFENLKNNYNQEDAKNIFLKHSIDYDFITVSSQSIMLGGLKYHSANDKEQFIAEFNDYLGN</sequence>
<dbReference type="EMBL" id="PZFK01000025">
    <property type="protein sequence ID" value="PTI28660.1"/>
    <property type="molecule type" value="Genomic_DNA"/>
</dbReference>
<gene>
    <name evidence="1" type="ORF">BU072_11050</name>
</gene>
<comment type="caution">
    <text evidence="1">The sequence shown here is derived from an EMBL/GenBank/DDBJ whole genome shotgun (WGS) entry which is preliminary data.</text>
</comment>
<evidence type="ECO:0000313" key="2">
    <source>
        <dbReference type="Proteomes" id="UP000241209"/>
    </source>
</evidence>
<accession>A0A2T4PRE9</accession>
<dbReference type="AlphaFoldDB" id="A0A2T4PRE9"/>
<name>A0A2T4PRE9_9STAP</name>